<evidence type="ECO:0000313" key="2">
    <source>
        <dbReference type="EMBL" id="SCV04218.1"/>
    </source>
</evidence>
<dbReference type="Pfam" id="PF04437">
    <property type="entry name" value="RINT1_TIP1"/>
    <property type="match status" value="1"/>
</dbReference>
<reference evidence="3" key="1">
    <citation type="submission" date="2016-03" db="EMBL/GenBank/DDBJ databases">
        <authorList>
            <person name="Devillers Hugo."/>
        </authorList>
    </citation>
    <scope>NUCLEOTIDE SEQUENCE [LARGE SCALE GENOMIC DNA]</scope>
</reference>
<dbReference type="InterPro" id="IPR042042">
    <property type="entry name" value="Tip20p_domB"/>
</dbReference>
<dbReference type="PANTHER" id="PTHR13520">
    <property type="entry name" value="RAD50-INTERACTING PROTEIN 1 RINT-1"/>
    <property type="match status" value="1"/>
</dbReference>
<accession>A0A1G4KIA9</accession>
<keyword evidence="3" id="KW-1185">Reference proteome</keyword>
<dbReference type="AlphaFoldDB" id="A0A1G4KIA9"/>
<name>A0A1G4KIA9_9SACH</name>
<dbReference type="InterPro" id="IPR042043">
    <property type="entry name" value="Tip20p_domC"/>
</dbReference>
<organism evidence="2 3">
    <name type="scientific">Lachancea nothofagi CBS 11611</name>
    <dbReference type="NCBI Taxonomy" id="1266666"/>
    <lineage>
        <taxon>Eukaryota</taxon>
        <taxon>Fungi</taxon>
        <taxon>Dikarya</taxon>
        <taxon>Ascomycota</taxon>
        <taxon>Saccharomycotina</taxon>
        <taxon>Saccharomycetes</taxon>
        <taxon>Saccharomycetales</taxon>
        <taxon>Saccharomycetaceae</taxon>
        <taxon>Lachancea</taxon>
    </lineage>
</organism>
<keyword evidence="1" id="KW-0175">Coiled coil</keyword>
<dbReference type="PANTHER" id="PTHR13520:SF0">
    <property type="entry name" value="RAD50-INTERACTING PROTEIN 1"/>
    <property type="match status" value="1"/>
</dbReference>
<protein>
    <submittedName>
        <fullName evidence="2">LANO_0G08878g1_1</fullName>
    </submittedName>
</protein>
<evidence type="ECO:0000313" key="3">
    <source>
        <dbReference type="Proteomes" id="UP000189911"/>
    </source>
</evidence>
<dbReference type="Gene3D" id="1.20.58.1420">
    <property type="entry name" value="Dsl1p vesicle tethering complex, Tip20p subunit, domain B"/>
    <property type="match status" value="1"/>
</dbReference>
<dbReference type="Gene3D" id="1.20.58.670">
    <property type="entry name" value="Dsl1p vesicle tethering complex, Tip20p subunit, domain D"/>
    <property type="match status" value="1"/>
</dbReference>
<dbReference type="Gene3D" id="1.10.10.2270">
    <property type="entry name" value="Dsl1p vesicle tethering complex, Tip20p subunit, domain E"/>
    <property type="match status" value="1"/>
</dbReference>
<dbReference type="Gene3D" id="1.10.357.100">
    <property type="entry name" value="Dsl1p vesicle tethering complex, Tip20p subunit, domain C"/>
    <property type="match status" value="1"/>
</dbReference>
<dbReference type="PROSITE" id="PS51386">
    <property type="entry name" value="RINT1_TIP20"/>
    <property type="match status" value="1"/>
</dbReference>
<proteinExistence type="predicted"/>
<feature type="coiled-coil region" evidence="1">
    <location>
        <begin position="14"/>
        <end position="62"/>
    </location>
</feature>
<dbReference type="GO" id="GO:0006888">
    <property type="term" value="P:endoplasmic reticulum to Golgi vesicle-mediated transport"/>
    <property type="evidence" value="ECO:0007669"/>
    <property type="project" value="InterPro"/>
</dbReference>
<dbReference type="Gene3D" id="6.10.280.210">
    <property type="entry name" value="Dsl1p vesicle tethering complex, Tip20p subunit, domain A"/>
    <property type="match status" value="1"/>
</dbReference>
<evidence type="ECO:0000256" key="1">
    <source>
        <dbReference type="SAM" id="Coils"/>
    </source>
</evidence>
<dbReference type="InterPro" id="IPR007528">
    <property type="entry name" value="RINT1_Tip20"/>
</dbReference>
<dbReference type="InterPro" id="IPR042041">
    <property type="entry name" value="Tip20p_domA"/>
</dbReference>
<sequence>MIADLGMLESIEDLKRVKKLAEDVEHEREALAVQLEAKTNQNENVLDEFDQVNKRLSEAAQNIIATRSAADIATLRAKYGPLAVLDEIEALIVQREAKTAEKSALDRVQKTLGAMDAVPESGATDAQLELWNEELRAAEHQLSSQNLEPVCQRFNELLRQSAQPLIEALKSELLESNWDLPQKGHSQLPVVHLRELSSRIYRLNSMLLPRLDLNEVWNFQCIANNFKIKFVYHFVNDSMQKPHSVEMYFKFLEQYLDQNLFKCIGIFNDPTTTGLSQNFVHQQFINHILTPIREKVNNTLTKIANSASTANLNTLLLLLSQIFIIDNALLKKYFYDGLGLIAMIPARVLDTWLSFEIESSAAQFHKIAKSANLEKSGIDFSKLLKNLYAYFEPFFNVEYGKLMDYRLKITKAIFMELPNRYRDSLLKAKEETTVTDEGQFEQTLWKLQNLLVVRRLLEDFGNRLNFVELTDYLNSATSSSYETVFSEVINVYEEAIIIVRDSAIHRFKKMMNIALRNYFKVNDWAQMDTKPQQCSAELVSPLGLSSKVMNTIEKFELTPDIMLTIRDEILNALIHYMIDYVVNLNKFSESGLEQLALDFTLLKKSLNFPYSNTPQNAEEAVFLETFTVLKLKYKTKENNGLPPLISKKNIDSRDFSEIRKILRINYSTDSELANALYRLL</sequence>
<dbReference type="GO" id="GO:0060628">
    <property type="term" value="P:regulation of ER to Golgi vesicle-mediated transport"/>
    <property type="evidence" value="ECO:0007669"/>
    <property type="project" value="TreeGrafter"/>
</dbReference>
<dbReference type="InterPro" id="IPR042040">
    <property type="entry name" value="Tip20p_domE"/>
</dbReference>
<gene>
    <name evidence="2" type="ORF">LANO_0G08878G</name>
</gene>
<dbReference type="InterPro" id="IPR042044">
    <property type="entry name" value="EXOC6PINT-1/Sec15/Tip20_C_dom2"/>
</dbReference>
<dbReference type="GO" id="GO:0006890">
    <property type="term" value="P:retrograde vesicle-mediated transport, Golgi to endoplasmic reticulum"/>
    <property type="evidence" value="ECO:0007669"/>
    <property type="project" value="InterPro"/>
</dbReference>
<dbReference type="EMBL" id="LT598453">
    <property type="protein sequence ID" value="SCV04218.1"/>
    <property type="molecule type" value="Genomic_DNA"/>
</dbReference>
<dbReference type="Proteomes" id="UP000189911">
    <property type="component" value="Chromosome G"/>
</dbReference>
<dbReference type="GO" id="GO:0070939">
    <property type="term" value="C:Dsl1/NZR complex"/>
    <property type="evidence" value="ECO:0007669"/>
    <property type="project" value="InterPro"/>
</dbReference>
<dbReference type="OrthoDB" id="2189254at2759"/>